<dbReference type="AlphaFoldDB" id="A0A4S4W344"/>
<evidence type="ECO:0000313" key="1">
    <source>
        <dbReference type="EMBL" id="THI27116.1"/>
    </source>
</evidence>
<protein>
    <submittedName>
        <fullName evidence="1">Uncharacterized protein</fullName>
    </submittedName>
</protein>
<dbReference type="Proteomes" id="UP000304895">
    <property type="component" value="Unassembled WGS sequence"/>
</dbReference>
<evidence type="ECO:0000313" key="2">
    <source>
        <dbReference type="Proteomes" id="UP000304895"/>
    </source>
</evidence>
<proteinExistence type="predicted"/>
<sequence length="91" mass="9335">MAPEVSCPAALRLPGLGYRGLRVAPVGRISVAPSGIKAGMAPEVPARRRCACRAWGICACGVPEIMLLVCNSINPGKAFVACDFSAHCAPG</sequence>
<accession>A0A4S4W344</accession>
<comment type="caution">
    <text evidence="1">The sequence shown here is derived from an EMBL/GenBank/DDBJ whole genome shotgun (WGS) entry which is preliminary data.</text>
</comment>
<dbReference type="EMBL" id="SSUJ01000016">
    <property type="protein sequence ID" value="THI27116.1"/>
    <property type="molecule type" value="Genomic_DNA"/>
</dbReference>
<organism evidence="1 2">
    <name type="scientific">Klebsiella pneumoniae subsp. pneumoniae</name>
    <dbReference type="NCBI Taxonomy" id="72407"/>
    <lineage>
        <taxon>Bacteria</taxon>
        <taxon>Pseudomonadati</taxon>
        <taxon>Pseudomonadota</taxon>
        <taxon>Gammaproteobacteria</taxon>
        <taxon>Enterobacterales</taxon>
        <taxon>Enterobacteriaceae</taxon>
        <taxon>Klebsiella/Raoultella group</taxon>
        <taxon>Klebsiella</taxon>
        <taxon>Klebsiella pneumoniae complex</taxon>
    </lineage>
</organism>
<gene>
    <name evidence="1" type="ORF">E9161_18850</name>
</gene>
<name>A0A4S4W344_KLEPN</name>
<reference evidence="1 2" key="1">
    <citation type="submission" date="2019-04" db="EMBL/GenBank/DDBJ databases">
        <authorList>
            <person name="Fouts D."/>
            <person name="Sutton G."/>
            <person name="Singh I."/>
            <person name="Nguyen K."/>
        </authorList>
    </citation>
    <scope>NUCLEOTIDE SEQUENCE [LARGE SCALE GENOMIC DNA]</scope>
    <source>
        <strain evidence="1 2">55</strain>
    </source>
</reference>